<evidence type="ECO:0000256" key="4">
    <source>
        <dbReference type="ARBA" id="ARBA00023098"/>
    </source>
</evidence>
<dbReference type="Gene3D" id="3.40.50.12780">
    <property type="entry name" value="N-terminal domain of ligase-like"/>
    <property type="match status" value="1"/>
</dbReference>
<evidence type="ECO:0000256" key="3">
    <source>
        <dbReference type="ARBA" id="ARBA00022832"/>
    </source>
</evidence>
<comment type="similarity">
    <text evidence="1">Belongs to the ATP-dependent AMP-binding enzyme family.</text>
</comment>
<evidence type="ECO:0000256" key="5">
    <source>
        <dbReference type="ARBA" id="ARBA00032875"/>
    </source>
</evidence>
<keyword evidence="2" id="KW-0436">Ligase</keyword>
<dbReference type="Pfam" id="PF00501">
    <property type="entry name" value="AMP-binding"/>
    <property type="match status" value="1"/>
</dbReference>
<accession>A0ABP6MCS4</accession>
<dbReference type="InterPro" id="IPR020845">
    <property type="entry name" value="AMP-binding_CS"/>
</dbReference>
<dbReference type="Pfam" id="PF23562">
    <property type="entry name" value="AMP-binding_C_3"/>
    <property type="match status" value="1"/>
</dbReference>
<name>A0ABP6MCS4_9ACTN</name>
<dbReference type="CDD" id="cd05907">
    <property type="entry name" value="VL_LC_FACS_like"/>
    <property type="match status" value="1"/>
</dbReference>
<dbReference type="InterPro" id="IPR042099">
    <property type="entry name" value="ANL_N_sf"/>
</dbReference>
<keyword evidence="8" id="KW-1185">Reference proteome</keyword>
<dbReference type="EMBL" id="BAAAUG010000029">
    <property type="protein sequence ID" value="GAA3096187.1"/>
    <property type="molecule type" value="Genomic_DNA"/>
</dbReference>
<evidence type="ECO:0000259" key="6">
    <source>
        <dbReference type="Pfam" id="PF00501"/>
    </source>
</evidence>
<keyword evidence="3" id="KW-0276">Fatty acid metabolism</keyword>
<proteinExistence type="inferred from homology"/>
<reference evidence="8" key="1">
    <citation type="journal article" date="2019" name="Int. J. Syst. Evol. Microbiol.">
        <title>The Global Catalogue of Microorganisms (GCM) 10K type strain sequencing project: providing services to taxonomists for standard genome sequencing and annotation.</title>
        <authorList>
            <consortium name="The Broad Institute Genomics Platform"/>
            <consortium name="The Broad Institute Genome Sequencing Center for Infectious Disease"/>
            <person name="Wu L."/>
            <person name="Ma J."/>
        </authorList>
    </citation>
    <scope>NUCLEOTIDE SEQUENCE [LARGE SCALE GENOMIC DNA]</scope>
    <source>
        <strain evidence="8">JCM 9092</strain>
    </source>
</reference>
<sequence>MREFSLPALYEVPADGNLTDIVRRNAAQHPDVAVIGRKVNGAWQDVNAKTFLAEVRAAAKGLIASGVHPGDRVALMSRTRYEWTLLDFAIWSAGAVTVPVYETSSAEQIQWILGDSGAVAIVVELDAHTAAVDSVRDRLPDLVNVWQIDRGGVDELNRAGADVSEETVDERGAVAGADDPATIVYTSGTTGRPKGCVLTHRSFFAECGNVVERLKPLFRTGECSVLLFLPVAHVFGRLVEVAALMAPIKLGHAPDVKNLTDELASFRPTMILGVPRVFEKVYNSARAKAQADGKGKIFDKAADTAIAYSRALDTPSGPSLGLKIKYKTFDKLVYSKLRAVLGGRGEYAISGGAPLGERLGHFFRGIGFTVLEGYGLTESCAATAFNPWDRQKIGTVGQPLPGSVVRIADDGEVLLHGEHLFTEYWNNKGATEEALADGWFHTGDIGTLDEDGYLRITGRKKEIIVTAGGKNVAPAVIEDRIRAHALVAECMVVGDGRPFVGALVTVDDEFVGRWALDHGKPAGSTAASLREDVDFLAEIQSAVDDGNAAVSKAESVRKFRVLGSQFTEESGHLTPSLKLKRNVVAKDYADEIEAIYRG</sequence>
<dbReference type="InterPro" id="IPR000873">
    <property type="entry name" value="AMP-dep_synth/lig_dom"/>
</dbReference>
<gene>
    <name evidence="7" type="ORF">GCM10010449_19610</name>
</gene>
<dbReference type="Proteomes" id="UP001501637">
    <property type="component" value="Unassembled WGS sequence"/>
</dbReference>
<dbReference type="RefSeq" id="WP_344520187.1">
    <property type="nucleotide sequence ID" value="NZ_BAAAUG010000029.1"/>
</dbReference>
<dbReference type="PROSITE" id="PS00455">
    <property type="entry name" value="AMP_BINDING"/>
    <property type="match status" value="1"/>
</dbReference>
<keyword evidence="4" id="KW-0443">Lipid metabolism</keyword>
<comment type="caution">
    <text evidence="7">The sequence shown here is derived from an EMBL/GenBank/DDBJ whole genome shotgun (WGS) entry which is preliminary data.</text>
</comment>
<protein>
    <recommendedName>
        <fullName evidence="5">Acyl-CoA synthetase</fullName>
    </recommendedName>
</protein>
<dbReference type="PANTHER" id="PTHR43272:SF32">
    <property type="entry name" value="AMP-DEPENDENT SYNTHETASE_LIGASE DOMAIN-CONTAINING PROTEIN"/>
    <property type="match status" value="1"/>
</dbReference>
<dbReference type="PANTHER" id="PTHR43272">
    <property type="entry name" value="LONG-CHAIN-FATTY-ACID--COA LIGASE"/>
    <property type="match status" value="1"/>
</dbReference>
<feature type="domain" description="AMP-dependent synthetase/ligase" evidence="6">
    <location>
        <begin position="23"/>
        <end position="425"/>
    </location>
</feature>
<evidence type="ECO:0000256" key="2">
    <source>
        <dbReference type="ARBA" id="ARBA00022598"/>
    </source>
</evidence>
<evidence type="ECO:0000256" key="1">
    <source>
        <dbReference type="ARBA" id="ARBA00006432"/>
    </source>
</evidence>
<dbReference type="SUPFAM" id="SSF56801">
    <property type="entry name" value="Acetyl-CoA synthetase-like"/>
    <property type="match status" value="1"/>
</dbReference>
<evidence type="ECO:0000313" key="7">
    <source>
        <dbReference type="EMBL" id="GAA3096187.1"/>
    </source>
</evidence>
<organism evidence="7 8">
    <name type="scientific">Streptomyces rectiviolaceus</name>
    <dbReference type="NCBI Taxonomy" id="332591"/>
    <lineage>
        <taxon>Bacteria</taxon>
        <taxon>Bacillati</taxon>
        <taxon>Actinomycetota</taxon>
        <taxon>Actinomycetes</taxon>
        <taxon>Kitasatosporales</taxon>
        <taxon>Streptomycetaceae</taxon>
        <taxon>Streptomyces</taxon>
    </lineage>
</organism>
<evidence type="ECO:0000313" key="8">
    <source>
        <dbReference type="Proteomes" id="UP001501637"/>
    </source>
</evidence>